<dbReference type="KEGG" id="kmx:KLMA_20750"/>
<feature type="compositionally biased region" description="Polar residues" evidence="6">
    <location>
        <begin position="311"/>
        <end position="335"/>
    </location>
</feature>
<reference evidence="8 9" key="1">
    <citation type="journal article" date="2015" name="Biotechnol. Biofuels">
        <title>Genetic basis of the highly efficient yeast Kluyveromyces marxianus: complete genome sequence and transcriptome analyses.</title>
        <authorList>
            <person name="Lertwattanasakul N."/>
            <person name="Kosaka T."/>
            <person name="Hosoyama A."/>
            <person name="Suzuki Y."/>
            <person name="Rodrussamee N."/>
            <person name="Matsutani M."/>
            <person name="Murata M."/>
            <person name="Fujimoto N."/>
            <person name="Suprayogi"/>
            <person name="Tsuchikane K."/>
            <person name="Limtong S."/>
            <person name="Fujita N."/>
            <person name="Yamada M."/>
        </authorList>
    </citation>
    <scope>NUCLEOTIDE SEQUENCE [LARGE SCALE GENOMIC DNA]</scope>
    <source>
        <strain evidence="9">DMKU3-1042 / BCC 29191 / NBRC 104275</strain>
    </source>
</reference>
<dbReference type="Proteomes" id="UP000065495">
    <property type="component" value="Chromosome 2"/>
</dbReference>
<comment type="similarity">
    <text evidence="1">Belongs to the APC1 family.</text>
</comment>
<evidence type="ECO:0000313" key="9">
    <source>
        <dbReference type="Proteomes" id="UP000065495"/>
    </source>
</evidence>
<dbReference type="GO" id="GO:0005680">
    <property type="term" value="C:anaphase-promoting complex"/>
    <property type="evidence" value="ECO:0007669"/>
    <property type="project" value="InterPro"/>
</dbReference>
<evidence type="ECO:0000256" key="4">
    <source>
        <dbReference type="ARBA" id="ARBA00022776"/>
    </source>
</evidence>
<evidence type="ECO:0000256" key="3">
    <source>
        <dbReference type="ARBA" id="ARBA00022737"/>
    </source>
</evidence>
<dbReference type="PANTHER" id="PTHR12827">
    <property type="entry name" value="MEIOTIC CHECKPOINT REGULATOR TSG24 FAMILY MEMBER"/>
    <property type="match status" value="1"/>
</dbReference>
<dbReference type="OrthoDB" id="26401at2759"/>
<feature type="compositionally biased region" description="Polar residues" evidence="6">
    <location>
        <begin position="206"/>
        <end position="219"/>
    </location>
</feature>
<dbReference type="GO" id="GO:0031145">
    <property type="term" value="P:anaphase-promoting complex-dependent catabolic process"/>
    <property type="evidence" value="ECO:0007669"/>
    <property type="project" value="TreeGrafter"/>
</dbReference>
<protein>
    <submittedName>
        <fullName evidence="8">Anaphase-promoting complex subunit 1</fullName>
    </submittedName>
</protein>
<feature type="domain" description="Anaphase-promoting complex subunit 1 beta-sandwich" evidence="7">
    <location>
        <begin position="1517"/>
        <end position="1574"/>
    </location>
</feature>
<dbReference type="Pfam" id="PF21282">
    <property type="entry name" value="APC1_3rd"/>
    <property type="match status" value="1"/>
</dbReference>
<dbReference type="GO" id="GO:0070979">
    <property type="term" value="P:protein K11-linked ubiquitination"/>
    <property type="evidence" value="ECO:0007669"/>
    <property type="project" value="TreeGrafter"/>
</dbReference>
<proteinExistence type="inferred from homology"/>
<evidence type="ECO:0000259" key="7">
    <source>
        <dbReference type="Pfam" id="PF21282"/>
    </source>
</evidence>
<keyword evidence="2" id="KW-0132">Cell division</keyword>
<accession>W0T826</accession>
<keyword evidence="5" id="KW-0131">Cell cycle</keyword>
<dbReference type="GO" id="GO:0051301">
    <property type="term" value="P:cell division"/>
    <property type="evidence" value="ECO:0007669"/>
    <property type="project" value="UniProtKB-KW"/>
</dbReference>
<feature type="compositionally biased region" description="Low complexity" evidence="6">
    <location>
        <begin position="268"/>
        <end position="308"/>
    </location>
</feature>
<evidence type="ECO:0000256" key="5">
    <source>
        <dbReference type="ARBA" id="ARBA00023306"/>
    </source>
</evidence>
<keyword evidence="4" id="KW-0498">Mitosis</keyword>
<keyword evidence="3" id="KW-0677">Repeat</keyword>
<dbReference type="InterPro" id="IPR024990">
    <property type="entry name" value="Apc1"/>
</dbReference>
<gene>
    <name evidence="8" type="primary">APC1</name>
    <name evidence="8" type="ORF">KLMA_20750</name>
</gene>
<dbReference type="EMBL" id="AP012214">
    <property type="protein sequence ID" value="BAO39208.1"/>
    <property type="molecule type" value="Genomic_DNA"/>
</dbReference>
<dbReference type="InterPro" id="IPR048971">
    <property type="entry name" value="Apc1_3rd"/>
</dbReference>
<evidence type="ECO:0000313" key="8">
    <source>
        <dbReference type="EMBL" id="BAO39208.1"/>
    </source>
</evidence>
<dbReference type="PANTHER" id="PTHR12827:SF3">
    <property type="entry name" value="ANAPHASE-PROMOTING COMPLEX SUBUNIT 1"/>
    <property type="match status" value="1"/>
</dbReference>
<organism evidence="8 9">
    <name type="scientific">Kluyveromyces marxianus (strain DMKU3-1042 / BCC 29191 / NBRC 104275)</name>
    <name type="common">Yeast</name>
    <name type="synonym">Candida kefyr</name>
    <dbReference type="NCBI Taxonomy" id="1003335"/>
    <lineage>
        <taxon>Eukaryota</taxon>
        <taxon>Fungi</taxon>
        <taxon>Dikarya</taxon>
        <taxon>Ascomycota</taxon>
        <taxon>Saccharomycotina</taxon>
        <taxon>Saccharomycetes</taxon>
        <taxon>Saccharomycetales</taxon>
        <taxon>Saccharomycetaceae</taxon>
        <taxon>Kluyveromyces</taxon>
    </lineage>
</organism>
<feature type="region of interest" description="Disordered" evidence="6">
    <location>
        <begin position="204"/>
        <end position="335"/>
    </location>
</feature>
<dbReference type="Gene3D" id="1.25.10.10">
    <property type="entry name" value="Leucine-rich Repeat Variant"/>
    <property type="match status" value="1"/>
</dbReference>
<evidence type="ECO:0000256" key="6">
    <source>
        <dbReference type="SAM" id="MobiDB-lite"/>
    </source>
</evidence>
<sequence>MDHATSSSLFETPGVGQLFIKDTSVEWWEEGTLVRRYVFSKPVILAGFKHWEDLGLTLCIILEDSVHFYYLKANDSFIVTLPFHISNAHFFKNGIILQRIMDPKTLDYKNRFDNYRFICISHPMSPFGSIQFSSQISISEMSTLELVYFPEKDTMGVALFYQKNSEQLIFYSVQLLTDDTALPPLKSPTLNLNMDSSNSVRKKSYGNLSLNVPGSSDSVSGGHVQQRWKTSDIPYGFNNSNNLSNNLRKRSAYNRRATSTNWPIEETNSNLTSNNVNNVNSSTSNNNNNNNNNNNLNSGSSNSNNNGNFDIASSNSKLAQTPNRMTSSSLAKRNMSSNVERIIEMTPTINGTDKPNSADFSKDIYLTRITSVKIPTLSVQRKVVSTRLDNKQAIGLVDKLNNLGKIWVFSLNYSVMANVRFKAFGYSPISMTKTMDLKPGIVIDVSEYYSDELAGYFAFLQQDSIVLYNPYLELTSSSFQINRKNFDRLYYISNEYMVIGNQDKWCILDTPPTYPKGNSIRSIFTGIKYVLDNNFHLFLSLWQEQRALLHDTSENDEDLDSDFGKDFLALQRTMFLNYDEHNNTFNHPLSNTDPSWVAKVTMCLHLMREEFQLNVYESQIVRKLSSLLTSLTSLMSWPKIWIDYYDCPDARLNPSSSIFDQPIDEPPSIFKTLYSARQQSHVPLTPFITLSRLVSDESSCDIDDLVTPFTNKMLKLFQFLTIDNNTSVLHLLGELKIDKNELESLPVGIYVPLKRLLLEIENEIDSVDDNVDVEITDRVDLQRIKDFISPTRKTPNQATKFRTQTLTQQSAEPKSILQVYRRIAEKSLNVNSELSKVENLNYDLVSTRKPIFNHKELFEDFVKALSYSKTHSVALPNLRMDYSSLLVLKKRTATTMVYRALTSGLGHAAAFLCSDPTLNQHGFIEEPLNLAFHFDVDDTTISLEKNSFPDDVLNWGAFHRGVARGLALDTNKKPLTSSWLNFNNQDILDPGYGGFLLGLGLNGHLSVLGEWQLYNFLSPKNTYVSIGLLLGVCISMRGSMSLKMTKVLSVHVLALLPPGSSNLNIDYRIQSTGLVSLGILYENTHNRRISELFSNELTSSININDENVPDEGYRLACGIGLGLTNMGCGDKSINSSSYTESDDFKSHDFELPTSSNMDAADKETISSNSEDTFDFSFKTGTMDPKIIDKLINILVSVNDVGEDWMPVNSQLGAIVALMLIFLKTNCQSIADIVSVSELNKDIDSDIYIRPDLCIYREWCTNMIMWDSLPLDYKWILEILPEDFDPADLNSDILPVYYRIAGRCLSVGIKGASSGSISLREGLCKILDMLLPMYQYSLEKSVDKQLLFKGITTLINCILISLSLIMAGSGDLEVYKRIRYLHSVSHGRNSYLYSMSRKDSDATFEEIEEEVLNIGVSERPKNIDYDNHYGKFMVTNMSLGFLFLGLGHYALRTGNIKDLSYLIISVIPTFSAPYYLQETKYLWRLAMSERFLLVRDALTEEIINDVPILITSNDHKGNEFTHEMKSPCLLPVIEGITRIQVQSPMYYPLKLEFGPNKLNIDRFFEDGCCIFVKKRSLKHTTDIGEKNSNHEVRAMYYKTLLKEHTSKPLLKKKSKEPKEKSFYEEFCDKNVEDLELAYYDKPIQDFDLNLLSGLDSMDFELEIWRKRHDL</sequence>
<dbReference type="VEuPathDB" id="FungiDB:KLMA_20750"/>
<dbReference type="GO" id="GO:0060090">
    <property type="term" value="F:molecular adaptor activity"/>
    <property type="evidence" value="ECO:0007669"/>
    <property type="project" value="TreeGrafter"/>
</dbReference>
<name>W0T826_KLUMD</name>
<evidence type="ECO:0000256" key="2">
    <source>
        <dbReference type="ARBA" id="ARBA00022618"/>
    </source>
</evidence>
<dbReference type="GO" id="GO:0007091">
    <property type="term" value="P:metaphase/anaphase transition of mitotic cell cycle"/>
    <property type="evidence" value="ECO:0007669"/>
    <property type="project" value="TreeGrafter"/>
</dbReference>
<dbReference type="RefSeq" id="XP_022675062.1">
    <property type="nucleotide sequence ID" value="XM_022818390.1"/>
</dbReference>
<dbReference type="GeneID" id="34715207"/>
<dbReference type="InterPro" id="IPR011989">
    <property type="entry name" value="ARM-like"/>
</dbReference>
<evidence type="ECO:0000256" key="1">
    <source>
        <dbReference type="ARBA" id="ARBA00010547"/>
    </source>
</evidence>